<evidence type="ECO:0000313" key="1">
    <source>
        <dbReference type="EMBL" id="CAF1926521.1"/>
    </source>
</evidence>
<dbReference type="AlphaFoldDB" id="A0A816KRK0"/>
<proteinExistence type="predicted"/>
<sequence length="63" mass="6683">MQGDFGRSNPHGPCIMCFSTSSNPCWSFSLCGSSAEIIASTSFVVGILDAPSNQMSITFRSCI</sequence>
<dbReference type="Proteomes" id="UP001295469">
    <property type="component" value="Chromosome C05"/>
</dbReference>
<organism evidence="1">
    <name type="scientific">Brassica napus</name>
    <name type="common">Rape</name>
    <dbReference type="NCBI Taxonomy" id="3708"/>
    <lineage>
        <taxon>Eukaryota</taxon>
        <taxon>Viridiplantae</taxon>
        <taxon>Streptophyta</taxon>
        <taxon>Embryophyta</taxon>
        <taxon>Tracheophyta</taxon>
        <taxon>Spermatophyta</taxon>
        <taxon>Magnoliopsida</taxon>
        <taxon>eudicotyledons</taxon>
        <taxon>Gunneridae</taxon>
        <taxon>Pentapetalae</taxon>
        <taxon>rosids</taxon>
        <taxon>malvids</taxon>
        <taxon>Brassicales</taxon>
        <taxon>Brassicaceae</taxon>
        <taxon>Brassiceae</taxon>
        <taxon>Brassica</taxon>
    </lineage>
</organism>
<accession>A0A816KRK0</accession>
<reference evidence="1" key="1">
    <citation type="submission" date="2021-01" db="EMBL/GenBank/DDBJ databases">
        <authorList>
            <consortium name="Genoscope - CEA"/>
            <person name="William W."/>
        </authorList>
    </citation>
    <scope>NUCLEOTIDE SEQUENCE</scope>
</reference>
<gene>
    <name evidence="1" type="ORF">DARMORV10_C05P16350.1</name>
</gene>
<dbReference type="EMBL" id="HG994369">
    <property type="protein sequence ID" value="CAF1926521.1"/>
    <property type="molecule type" value="Genomic_DNA"/>
</dbReference>
<protein>
    <submittedName>
        <fullName evidence="1">(rape) hypothetical protein</fullName>
    </submittedName>
</protein>
<name>A0A816KRK0_BRANA</name>